<dbReference type="Gene3D" id="3.30.1490.70">
    <property type="match status" value="1"/>
</dbReference>
<dbReference type="Proteomes" id="UP000002608">
    <property type="component" value="Chromosome"/>
</dbReference>
<keyword evidence="11" id="KW-1185">Reference proteome</keyword>
<dbReference type="HOGENOM" id="CLU_021047_0_0_6"/>
<evidence type="ECO:0000256" key="1">
    <source>
        <dbReference type="ARBA" id="ARBA00001968"/>
    </source>
</evidence>
<dbReference type="NCBIfam" id="NF006592">
    <property type="entry name" value="PRK09125.1"/>
    <property type="match status" value="1"/>
</dbReference>
<dbReference type="InterPro" id="IPR050326">
    <property type="entry name" value="NAD_dep_DNA_ligaseB"/>
</dbReference>
<keyword evidence="5" id="KW-0234">DNA repair</keyword>
<comment type="catalytic activity">
    <reaction evidence="6">
        <text>ATP + (deoxyribonucleotide)n-3'-hydroxyl + 5'-phospho-(deoxyribonucleotide)m = (deoxyribonucleotide)n+m + AMP + diphosphate.</text>
        <dbReference type="EC" id="6.5.1.1"/>
    </reaction>
</comment>
<keyword evidence="4" id="KW-0227">DNA damage</keyword>
<dbReference type="Pfam" id="PF14743">
    <property type="entry name" value="DNA_ligase_OB_2"/>
    <property type="match status" value="1"/>
</dbReference>
<evidence type="ECO:0000256" key="6">
    <source>
        <dbReference type="ARBA" id="ARBA00034003"/>
    </source>
</evidence>
<dbReference type="Pfam" id="PF01068">
    <property type="entry name" value="DNA_ligase_A_M"/>
    <property type="match status" value="1"/>
</dbReference>
<dbReference type="PANTHER" id="PTHR47810:SF1">
    <property type="entry name" value="DNA LIGASE B"/>
    <property type="match status" value="1"/>
</dbReference>
<dbReference type="InterPro" id="IPR029319">
    <property type="entry name" value="DNA_ligase_OB"/>
</dbReference>
<dbReference type="KEGG" id="spl:Spea_2511"/>
<keyword evidence="7" id="KW-0732">Signal</keyword>
<evidence type="ECO:0000313" key="11">
    <source>
        <dbReference type="Proteomes" id="UP000002608"/>
    </source>
</evidence>
<dbReference type="OrthoDB" id="9782700at2"/>
<comment type="cofactor">
    <cofactor evidence="1">
        <name>a divalent metal cation</name>
        <dbReference type="ChEBI" id="CHEBI:60240"/>
    </cofactor>
</comment>
<dbReference type="Gene3D" id="3.30.470.30">
    <property type="entry name" value="DNA ligase/mRNA capping enzyme"/>
    <property type="match status" value="1"/>
</dbReference>
<gene>
    <name evidence="10" type="ordered locus">Spea_2511</name>
</gene>
<dbReference type="eggNOG" id="COG1793">
    <property type="taxonomic scope" value="Bacteria"/>
</dbReference>
<keyword evidence="2 10" id="KW-0436">Ligase</keyword>
<evidence type="ECO:0000259" key="9">
    <source>
        <dbReference type="Pfam" id="PF14743"/>
    </source>
</evidence>
<organism evidence="10 11">
    <name type="scientific">Shewanella pealeana (strain ATCC 700345 / ANG-SQ1)</name>
    <dbReference type="NCBI Taxonomy" id="398579"/>
    <lineage>
        <taxon>Bacteria</taxon>
        <taxon>Pseudomonadati</taxon>
        <taxon>Pseudomonadota</taxon>
        <taxon>Gammaproteobacteria</taxon>
        <taxon>Alteromonadales</taxon>
        <taxon>Shewanellaceae</taxon>
        <taxon>Shewanella</taxon>
    </lineage>
</organism>
<dbReference type="GO" id="GO:0006260">
    <property type="term" value="P:DNA replication"/>
    <property type="evidence" value="ECO:0007669"/>
    <property type="project" value="UniProtKB-KW"/>
</dbReference>
<keyword evidence="3" id="KW-0235">DNA replication</keyword>
<dbReference type="RefSeq" id="WP_012155739.1">
    <property type="nucleotide sequence ID" value="NC_009901.1"/>
</dbReference>
<dbReference type="GO" id="GO:0006281">
    <property type="term" value="P:DNA repair"/>
    <property type="evidence" value="ECO:0007669"/>
    <property type="project" value="UniProtKB-KW"/>
</dbReference>
<dbReference type="AlphaFoldDB" id="A8H5J4"/>
<evidence type="ECO:0000256" key="4">
    <source>
        <dbReference type="ARBA" id="ARBA00022763"/>
    </source>
</evidence>
<evidence type="ECO:0000256" key="2">
    <source>
        <dbReference type="ARBA" id="ARBA00022598"/>
    </source>
</evidence>
<dbReference type="PANTHER" id="PTHR47810">
    <property type="entry name" value="DNA LIGASE"/>
    <property type="match status" value="1"/>
</dbReference>
<dbReference type="Gene3D" id="2.40.50.140">
    <property type="entry name" value="Nucleic acid-binding proteins"/>
    <property type="match status" value="1"/>
</dbReference>
<accession>A8H5J4</accession>
<evidence type="ECO:0000256" key="3">
    <source>
        <dbReference type="ARBA" id="ARBA00022705"/>
    </source>
</evidence>
<dbReference type="InterPro" id="IPR012340">
    <property type="entry name" value="NA-bd_OB-fold"/>
</dbReference>
<proteinExistence type="predicted"/>
<evidence type="ECO:0000256" key="5">
    <source>
        <dbReference type="ARBA" id="ARBA00023204"/>
    </source>
</evidence>
<evidence type="ECO:0000256" key="7">
    <source>
        <dbReference type="SAM" id="SignalP"/>
    </source>
</evidence>
<dbReference type="CDD" id="cd08041">
    <property type="entry name" value="OBF_kDNA_ligase_like"/>
    <property type="match status" value="1"/>
</dbReference>
<feature type="domain" description="DNA ligase OB-like" evidence="9">
    <location>
        <begin position="224"/>
        <end position="288"/>
    </location>
</feature>
<feature type="signal peptide" evidence="7">
    <location>
        <begin position="1"/>
        <end position="26"/>
    </location>
</feature>
<feature type="chain" id="PRO_5002723307" evidence="7">
    <location>
        <begin position="27"/>
        <end position="291"/>
    </location>
</feature>
<dbReference type="STRING" id="398579.Spea_2511"/>
<dbReference type="SUPFAM" id="SSF50249">
    <property type="entry name" value="Nucleic acid-binding proteins"/>
    <property type="match status" value="1"/>
</dbReference>
<evidence type="ECO:0000259" key="8">
    <source>
        <dbReference type="Pfam" id="PF01068"/>
    </source>
</evidence>
<dbReference type="InterPro" id="IPR012310">
    <property type="entry name" value="DNA_ligase_ATP-dep_cent"/>
</dbReference>
<name>A8H5J4_SHEPA</name>
<protein>
    <submittedName>
        <fullName evidence="10">ATP dependent DNA ligase</fullName>
    </submittedName>
</protein>
<sequence>MLSIRFINSFLRLCLISLITVNYSYANNTDIRTPNKPAIQLASAFDESISDITQYLVSEKLDGVRGYWDGKVMYSRSGRQIALPDWFVAGFPSYPLDGELWIKRGMFEQVSAMVRSSKVSDEEWARVKFMIFDLPAESSVFELRYRKAVKELAGISPYLKVIGQNQFDSFQALEAELQKVIAKNGEGLMLHKKHAFYKSGRSKDIVKLKPFYDAEARVIGYTSGKGRFSGMMGALVVKNQQGITFNLGTGFSKEQRQSPPQIGSLVTYKYYGLTQKGTPRFASFLRVRHAK</sequence>
<dbReference type="GO" id="GO:0006310">
    <property type="term" value="P:DNA recombination"/>
    <property type="evidence" value="ECO:0007669"/>
    <property type="project" value="InterPro"/>
</dbReference>
<dbReference type="GO" id="GO:0003910">
    <property type="term" value="F:DNA ligase (ATP) activity"/>
    <property type="evidence" value="ECO:0007669"/>
    <property type="project" value="UniProtKB-EC"/>
</dbReference>
<feature type="domain" description="ATP-dependent DNA ligase family profile" evidence="8">
    <location>
        <begin position="54"/>
        <end position="209"/>
    </location>
</feature>
<reference evidence="10 11" key="1">
    <citation type="submission" date="2007-10" db="EMBL/GenBank/DDBJ databases">
        <title>Complete sequence of Shewanella pealeana ATCC 700345.</title>
        <authorList>
            <consortium name="US DOE Joint Genome Institute"/>
            <person name="Copeland A."/>
            <person name="Lucas S."/>
            <person name="Lapidus A."/>
            <person name="Barry K."/>
            <person name="Glavina del Rio T."/>
            <person name="Dalin E."/>
            <person name="Tice H."/>
            <person name="Pitluck S."/>
            <person name="Chertkov O."/>
            <person name="Brettin T."/>
            <person name="Bruce D."/>
            <person name="Detter J.C."/>
            <person name="Han C."/>
            <person name="Schmutz J."/>
            <person name="Larimer F."/>
            <person name="Land M."/>
            <person name="Hauser L."/>
            <person name="Kyrpides N."/>
            <person name="Kim E."/>
            <person name="Zhao J.-S.Z."/>
            <person name="Manno D."/>
            <person name="Hawari J."/>
            <person name="Richardson P."/>
        </authorList>
    </citation>
    <scope>NUCLEOTIDE SEQUENCE [LARGE SCALE GENOMIC DNA]</scope>
    <source>
        <strain evidence="11">ATCC 700345 / ANG-SQ1</strain>
    </source>
</reference>
<evidence type="ECO:0000313" key="10">
    <source>
        <dbReference type="EMBL" id="ABV87831.1"/>
    </source>
</evidence>
<dbReference type="CDD" id="cd07896">
    <property type="entry name" value="Adenylation_kDNA_ligase_like"/>
    <property type="match status" value="1"/>
</dbReference>
<dbReference type="SUPFAM" id="SSF56091">
    <property type="entry name" value="DNA ligase/mRNA capping enzyme, catalytic domain"/>
    <property type="match status" value="1"/>
</dbReference>
<dbReference type="GO" id="GO:0005524">
    <property type="term" value="F:ATP binding"/>
    <property type="evidence" value="ECO:0007669"/>
    <property type="project" value="InterPro"/>
</dbReference>
<dbReference type="EMBL" id="CP000851">
    <property type="protein sequence ID" value="ABV87831.1"/>
    <property type="molecule type" value="Genomic_DNA"/>
</dbReference>